<dbReference type="EMBL" id="KZ825105">
    <property type="protein sequence ID" value="PYI23523.1"/>
    <property type="molecule type" value="Genomic_DNA"/>
</dbReference>
<dbReference type="Gene3D" id="1.50.10.20">
    <property type="match status" value="1"/>
</dbReference>
<organism evidence="2 3">
    <name type="scientific">Aspergillus violaceofuscus (strain CBS 115571)</name>
    <dbReference type="NCBI Taxonomy" id="1450538"/>
    <lineage>
        <taxon>Eukaryota</taxon>
        <taxon>Fungi</taxon>
        <taxon>Dikarya</taxon>
        <taxon>Ascomycota</taxon>
        <taxon>Pezizomycotina</taxon>
        <taxon>Eurotiomycetes</taxon>
        <taxon>Eurotiomycetidae</taxon>
        <taxon>Eurotiales</taxon>
        <taxon>Aspergillaceae</taxon>
        <taxon>Aspergillus</taxon>
    </lineage>
</organism>
<dbReference type="Pfam" id="PF03663">
    <property type="entry name" value="Glyco_hydro_76"/>
    <property type="match status" value="1"/>
</dbReference>
<dbReference type="SUPFAM" id="SSF48208">
    <property type="entry name" value="Six-hairpin glycosidases"/>
    <property type="match status" value="1"/>
</dbReference>
<protein>
    <submittedName>
        <fullName evidence="2">Six-hairpin glycosidase</fullName>
    </submittedName>
</protein>
<sequence>MYTSTPKTLALALLATGTASATNHTAMTRAVTALTTLQTYYNPTTGIWNTCGWWNGANCLTTLANLATKNSTVNATIATGVIENTFRVATNTNPYPARGIDADYTAANGTAYTIAGQPTGAANASLWLDGSYDDDMWWGMAWVAAYDVTGVSDYLDLAEGVFYHLSRAWPSLCGNGGLDSDYTHVYVGAISNELFLALGASLANRVATNSSRQYYLDWAERQWAWFASSGLINANHTINDGLTAACTNNGMTVWSYNQGVILGGLVELHRATGSPAANSTYLAAAGRIAQGAIAALADEDGVIHESCEPDACDSNETQFKGIFVRNLKVLQGVAPNETYARVINASAASLWANDRTDATGFGVDWSGPVDAATVNASTQSSALDALVAAIW</sequence>
<dbReference type="InterPro" id="IPR005198">
    <property type="entry name" value="Glyco_hydro_76"/>
</dbReference>
<dbReference type="AlphaFoldDB" id="A0A2V5HPK4"/>
<dbReference type="InterPro" id="IPR008928">
    <property type="entry name" value="6-hairpin_glycosidase_sf"/>
</dbReference>
<keyword evidence="2" id="KW-0326">Glycosidase</keyword>
<name>A0A2V5HPK4_ASPV1</name>
<dbReference type="PANTHER" id="PTHR47791">
    <property type="entry name" value="MEIOTICALLY UP-REGULATED GENE 191 PROTEIN"/>
    <property type="match status" value="1"/>
</dbReference>
<dbReference type="Proteomes" id="UP000249829">
    <property type="component" value="Unassembled WGS sequence"/>
</dbReference>
<keyword evidence="1" id="KW-0732">Signal</keyword>
<dbReference type="OMA" id="YYVDWAQ"/>
<dbReference type="PANTHER" id="PTHR47791:SF1">
    <property type="entry name" value="ENDO MANNANASE, GH76 FAMILY (EUROFUNG)"/>
    <property type="match status" value="1"/>
</dbReference>
<gene>
    <name evidence="2" type="ORF">BO99DRAFT_462143</name>
</gene>
<dbReference type="STRING" id="1450538.A0A2V5HPK4"/>
<reference evidence="2 3" key="1">
    <citation type="submission" date="2018-02" db="EMBL/GenBank/DDBJ databases">
        <title>The genomes of Aspergillus section Nigri reveals drivers in fungal speciation.</title>
        <authorList>
            <consortium name="DOE Joint Genome Institute"/>
            <person name="Vesth T.C."/>
            <person name="Nybo J."/>
            <person name="Theobald S."/>
            <person name="Brandl J."/>
            <person name="Frisvad J.C."/>
            <person name="Nielsen K.F."/>
            <person name="Lyhne E.K."/>
            <person name="Kogle M.E."/>
            <person name="Kuo A."/>
            <person name="Riley R."/>
            <person name="Clum A."/>
            <person name="Nolan M."/>
            <person name="Lipzen A."/>
            <person name="Salamov A."/>
            <person name="Henrissat B."/>
            <person name="Wiebenga A."/>
            <person name="De vries R.P."/>
            <person name="Grigoriev I.V."/>
            <person name="Mortensen U.H."/>
            <person name="Andersen M.R."/>
            <person name="Baker S.E."/>
        </authorList>
    </citation>
    <scope>NUCLEOTIDE SEQUENCE [LARGE SCALE GENOMIC DNA]</scope>
    <source>
        <strain evidence="2 3">CBS 115571</strain>
    </source>
</reference>
<evidence type="ECO:0000256" key="1">
    <source>
        <dbReference type="SAM" id="SignalP"/>
    </source>
</evidence>
<dbReference type="GO" id="GO:0016052">
    <property type="term" value="P:carbohydrate catabolic process"/>
    <property type="evidence" value="ECO:0007669"/>
    <property type="project" value="InterPro"/>
</dbReference>
<keyword evidence="3" id="KW-1185">Reference proteome</keyword>
<dbReference type="GO" id="GO:0008496">
    <property type="term" value="F:mannan endo-1,6-alpha-mannosidase activity"/>
    <property type="evidence" value="ECO:0007669"/>
    <property type="project" value="UniProtKB-EC"/>
</dbReference>
<keyword evidence="2" id="KW-0378">Hydrolase</keyword>
<feature type="signal peptide" evidence="1">
    <location>
        <begin position="1"/>
        <end position="21"/>
    </location>
</feature>
<dbReference type="InterPro" id="IPR053169">
    <property type="entry name" value="MUG_Protein"/>
</dbReference>
<feature type="chain" id="PRO_5015957195" evidence="1">
    <location>
        <begin position="22"/>
        <end position="391"/>
    </location>
</feature>
<evidence type="ECO:0000313" key="3">
    <source>
        <dbReference type="Proteomes" id="UP000249829"/>
    </source>
</evidence>
<evidence type="ECO:0000313" key="2">
    <source>
        <dbReference type="EMBL" id="PYI23523.1"/>
    </source>
</evidence>
<proteinExistence type="predicted"/>
<accession>A0A2V5HPK4</accession>